<keyword evidence="8" id="KW-1185">Reference proteome</keyword>
<comment type="subcellular location">
    <subcellularLocation>
        <location evidence="1">Membrane</location>
        <topology evidence="1">Multi-pass membrane protein</topology>
    </subcellularLocation>
</comment>
<dbReference type="PANTHER" id="PTHR31419:SF1">
    <property type="entry name" value="PROTEIN PIN-LIKES 6"/>
    <property type="match status" value="1"/>
</dbReference>
<evidence type="ECO:0000256" key="1">
    <source>
        <dbReference type="ARBA" id="ARBA00004141"/>
    </source>
</evidence>
<feature type="transmembrane region" description="Helical" evidence="6">
    <location>
        <begin position="498"/>
        <end position="519"/>
    </location>
</feature>
<feature type="transmembrane region" description="Helical" evidence="6">
    <location>
        <begin position="335"/>
        <end position="359"/>
    </location>
</feature>
<evidence type="ECO:0000256" key="5">
    <source>
        <dbReference type="SAM" id="MobiDB-lite"/>
    </source>
</evidence>
<evidence type="ECO:0008006" key="9">
    <source>
        <dbReference type="Google" id="ProtNLM"/>
    </source>
</evidence>
<keyword evidence="3 6" id="KW-1133">Transmembrane helix</keyword>
<keyword evidence="2 6" id="KW-0812">Transmembrane</keyword>
<feature type="transmembrane region" description="Helical" evidence="6">
    <location>
        <begin position="167"/>
        <end position="189"/>
    </location>
</feature>
<dbReference type="GO" id="GO:0016020">
    <property type="term" value="C:membrane"/>
    <property type="evidence" value="ECO:0007669"/>
    <property type="project" value="UniProtKB-SubCell"/>
</dbReference>
<feature type="transmembrane region" description="Helical" evidence="6">
    <location>
        <begin position="75"/>
        <end position="98"/>
    </location>
</feature>
<accession>A0AB34J5A9</accession>
<evidence type="ECO:0000256" key="4">
    <source>
        <dbReference type="ARBA" id="ARBA00023136"/>
    </source>
</evidence>
<feature type="transmembrane region" description="Helical" evidence="6">
    <location>
        <begin position="110"/>
        <end position="129"/>
    </location>
</feature>
<sequence>MPFDADALQLAVASLKSVLEALTLAAAGLYLGHSGVMTQSGAKLLSALSVKVTIPCLLFSRVLASVDYSVVVSVWPMLLLPVVLAALGSMVGWVVALLCKPPDEFRRGAVAAVACANSTGMPLILLSVLHTQLEYLFDEQPLIIIALLPAAPPSAPMMAPKPTTDPVVYLGVYLLTFPVVQWLLGSCLLSPHDSHGSPELPPVRAEGRGADEATAANSQEGKRVDPWQNFLEPPGGTASHTIMPQLPLSSPTHSVLPACHHLEGMADGEAEASHSLARRPTSRSLAIGLHSLNSSISPQEWLSLPLTSSEATPRPLSHSKASWYVRTQRVLREQLLVPPVVGVLLGLLCSSLPPAYYLLCGGSMGERLPAEVACPTSRAPLGFLARGVATLGDAAVPINLILLGNALSTGPDWSALPLRASVGIALAKMLVMPLLALGLMLALDRALSDDGLGLVNLGFDETFYLALVAIAASPTANTMLMVTELFWGNRSAMGTAIFFQYMCAPFVLTCTFTLVVLIIKQLL</sequence>
<comment type="caution">
    <text evidence="7">The sequence shown here is derived from an EMBL/GenBank/DDBJ whole genome shotgun (WGS) entry which is preliminary data.</text>
</comment>
<evidence type="ECO:0000313" key="8">
    <source>
        <dbReference type="Proteomes" id="UP001515480"/>
    </source>
</evidence>
<gene>
    <name evidence="7" type="ORF">AB1Y20_003611</name>
</gene>
<dbReference type="InterPro" id="IPR039305">
    <property type="entry name" value="PILS2/6"/>
</dbReference>
<keyword evidence="4 6" id="KW-0472">Membrane</keyword>
<proteinExistence type="predicted"/>
<feature type="region of interest" description="Disordered" evidence="5">
    <location>
        <begin position="195"/>
        <end position="239"/>
    </location>
</feature>
<dbReference type="PANTHER" id="PTHR31419">
    <property type="entry name" value="PROTEIN PIN-LIKES 2"/>
    <property type="match status" value="1"/>
</dbReference>
<protein>
    <recommendedName>
        <fullName evidence="9">Auxin efflux carrier component</fullName>
    </recommendedName>
</protein>
<dbReference type="GO" id="GO:0055085">
    <property type="term" value="P:transmembrane transport"/>
    <property type="evidence" value="ECO:0007669"/>
    <property type="project" value="InterPro"/>
</dbReference>
<evidence type="ECO:0000256" key="3">
    <source>
        <dbReference type="ARBA" id="ARBA00022989"/>
    </source>
</evidence>
<evidence type="ECO:0000256" key="6">
    <source>
        <dbReference type="SAM" id="Phobius"/>
    </source>
</evidence>
<feature type="transmembrane region" description="Helical" evidence="6">
    <location>
        <begin position="44"/>
        <end position="63"/>
    </location>
</feature>
<dbReference type="Pfam" id="PF03547">
    <property type="entry name" value="Mem_trans"/>
    <property type="match status" value="1"/>
</dbReference>
<feature type="transmembrane region" description="Helical" evidence="6">
    <location>
        <begin position="422"/>
        <end position="443"/>
    </location>
</feature>
<dbReference type="InterPro" id="IPR004776">
    <property type="entry name" value="Mem_transp_PIN-like"/>
</dbReference>
<dbReference type="AlphaFoldDB" id="A0AB34J5A9"/>
<evidence type="ECO:0000256" key="2">
    <source>
        <dbReference type="ARBA" id="ARBA00022692"/>
    </source>
</evidence>
<dbReference type="EMBL" id="JBGBPQ010000012">
    <property type="protein sequence ID" value="KAL1514512.1"/>
    <property type="molecule type" value="Genomic_DNA"/>
</dbReference>
<name>A0AB34J5A9_PRYPA</name>
<reference evidence="7 8" key="1">
    <citation type="journal article" date="2024" name="Science">
        <title>Giant polyketide synthase enzymes in the biosynthesis of giant marine polyether toxins.</title>
        <authorList>
            <person name="Fallon T.R."/>
            <person name="Shende V.V."/>
            <person name="Wierzbicki I.H."/>
            <person name="Pendleton A.L."/>
            <person name="Watervoot N.F."/>
            <person name="Auber R.P."/>
            <person name="Gonzalez D.J."/>
            <person name="Wisecaver J.H."/>
            <person name="Moore B.S."/>
        </authorList>
    </citation>
    <scope>NUCLEOTIDE SEQUENCE [LARGE SCALE GENOMIC DNA]</scope>
    <source>
        <strain evidence="7 8">12B1</strain>
    </source>
</reference>
<feature type="transmembrane region" description="Helical" evidence="6">
    <location>
        <begin position="12"/>
        <end position="32"/>
    </location>
</feature>
<organism evidence="7 8">
    <name type="scientific">Prymnesium parvum</name>
    <name type="common">Toxic golden alga</name>
    <dbReference type="NCBI Taxonomy" id="97485"/>
    <lineage>
        <taxon>Eukaryota</taxon>
        <taxon>Haptista</taxon>
        <taxon>Haptophyta</taxon>
        <taxon>Prymnesiophyceae</taxon>
        <taxon>Prymnesiales</taxon>
        <taxon>Prymnesiaceae</taxon>
        <taxon>Prymnesium</taxon>
    </lineage>
</organism>
<dbReference type="Proteomes" id="UP001515480">
    <property type="component" value="Unassembled WGS sequence"/>
</dbReference>
<feature type="transmembrane region" description="Helical" evidence="6">
    <location>
        <begin position="463"/>
        <end position="486"/>
    </location>
</feature>
<evidence type="ECO:0000313" key="7">
    <source>
        <dbReference type="EMBL" id="KAL1514512.1"/>
    </source>
</evidence>